<proteinExistence type="predicted"/>
<comment type="caution">
    <text evidence="1">The sequence shown here is derived from an EMBL/GenBank/DDBJ whole genome shotgun (WGS) entry which is preliminary data.</text>
</comment>
<reference evidence="1 2" key="1">
    <citation type="submission" date="2024-08" db="EMBL/GenBank/DDBJ databases">
        <title>The draft genome of Apodemus speciosus.</title>
        <authorList>
            <person name="Nabeshima K."/>
            <person name="Suzuki S."/>
            <person name="Onuma M."/>
        </authorList>
    </citation>
    <scope>NUCLEOTIDE SEQUENCE [LARGE SCALE GENOMIC DNA]</scope>
    <source>
        <strain evidence="1">IB14-021</strain>
    </source>
</reference>
<sequence>MREAFFLVVNKRRIEVNRVIKELCSGDVWKRCVALEDDYEIQERHWRFLCSPGCPGTHSVDQAGCFL</sequence>
<dbReference type="Proteomes" id="UP001623349">
    <property type="component" value="Unassembled WGS sequence"/>
</dbReference>
<organism evidence="1 2">
    <name type="scientific">Apodemus speciosus</name>
    <name type="common">Large Japanese field mouse</name>
    <dbReference type="NCBI Taxonomy" id="105296"/>
    <lineage>
        <taxon>Eukaryota</taxon>
        <taxon>Metazoa</taxon>
        <taxon>Chordata</taxon>
        <taxon>Craniata</taxon>
        <taxon>Vertebrata</taxon>
        <taxon>Euteleostomi</taxon>
        <taxon>Mammalia</taxon>
        <taxon>Eutheria</taxon>
        <taxon>Euarchontoglires</taxon>
        <taxon>Glires</taxon>
        <taxon>Rodentia</taxon>
        <taxon>Myomorpha</taxon>
        <taxon>Muroidea</taxon>
        <taxon>Muridae</taxon>
        <taxon>Murinae</taxon>
        <taxon>Apodemus</taxon>
    </lineage>
</organism>
<accession>A0ABQ0ES60</accession>
<dbReference type="EMBL" id="BAAFST010000005">
    <property type="protein sequence ID" value="GAB1289888.1"/>
    <property type="molecule type" value="Genomic_DNA"/>
</dbReference>
<protein>
    <submittedName>
        <fullName evidence="1">Membrane metallo-endopeptidase-like 1</fullName>
    </submittedName>
</protein>
<keyword evidence="2" id="KW-1185">Reference proteome</keyword>
<gene>
    <name evidence="1" type="ORF">APTSU1_000511800</name>
</gene>
<name>A0ABQ0ES60_APOSI</name>
<evidence type="ECO:0000313" key="1">
    <source>
        <dbReference type="EMBL" id="GAB1289888.1"/>
    </source>
</evidence>
<evidence type="ECO:0000313" key="2">
    <source>
        <dbReference type="Proteomes" id="UP001623349"/>
    </source>
</evidence>